<sequence>MSNSNDVFKFFLINRVYTFGLTAREGTNSDGALKNNDRGEKDRCYSHAPITPFRRISFTRLLVPWNQVKISLPTYTSVQVPGIDPDRVYRGGAVSKLDGNISTVQLWGRKNA</sequence>
<keyword evidence="2" id="KW-1185">Reference proteome</keyword>
<reference evidence="2" key="1">
    <citation type="submission" date="2016-03" db="EMBL/GenBank/DDBJ databases">
        <authorList>
            <person name="Guldener U."/>
        </authorList>
    </citation>
    <scope>NUCLEOTIDE SEQUENCE [LARGE SCALE GENOMIC DNA]</scope>
</reference>
<accession>A0A1E1MDV0</accession>
<gene>
    <name evidence="1" type="ORF">RSE6_07753</name>
</gene>
<organism evidence="1 2">
    <name type="scientific">Rhynchosporium secalis</name>
    <name type="common">Barley scald fungus</name>
    <dbReference type="NCBI Taxonomy" id="38038"/>
    <lineage>
        <taxon>Eukaryota</taxon>
        <taxon>Fungi</taxon>
        <taxon>Dikarya</taxon>
        <taxon>Ascomycota</taxon>
        <taxon>Pezizomycotina</taxon>
        <taxon>Leotiomycetes</taxon>
        <taxon>Helotiales</taxon>
        <taxon>Ploettnerulaceae</taxon>
        <taxon>Rhynchosporium</taxon>
    </lineage>
</organism>
<evidence type="ECO:0000313" key="2">
    <source>
        <dbReference type="Proteomes" id="UP000177625"/>
    </source>
</evidence>
<name>A0A1E1MDV0_RHYSE</name>
<proteinExistence type="predicted"/>
<dbReference type="EMBL" id="FJVC01000281">
    <property type="protein sequence ID" value="CZT47217.1"/>
    <property type="molecule type" value="Genomic_DNA"/>
</dbReference>
<dbReference type="Proteomes" id="UP000177625">
    <property type="component" value="Unassembled WGS sequence"/>
</dbReference>
<evidence type="ECO:0000313" key="1">
    <source>
        <dbReference type="EMBL" id="CZT47217.1"/>
    </source>
</evidence>
<protein>
    <submittedName>
        <fullName evidence="1">Uncharacterized protein</fullName>
    </submittedName>
</protein>
<dbReference type="AlphaFoldDB" id="A0A1E1MDV0"/>